<dbReference type="AlphaFoldDB" id="A0A6N6MCS3"/>
<reference evidence="2 3" key="1">
    <citation type="submission" date="2019-09" db="EMBL/GenBank/DDBJ databases">
        <authorList>
            <person name="Cao W.R."/>
        </authorList>
    </citation>
    <scope>NUCLEOTIDE SEQUENCE [LARGE SCALE GENOMIC DNA]</scope>
    <source>
        <strain evidence="2 3">B1N29</strain>
    </source>
</reference>
<feature type="transmembrane region" description="Helical" evidence="1">
    <location>
        <begin position="34"/>
        <end position="52"/>
    </location>
</feature>
<name>A0A6N6MCS3_9FLAO</name>
<keyword evidence="1" id="KW-1133">Transmembrane helix</keyword>
<feature type="transmembrane region" description="Helical" evidence="1">
    <location>
        <begin position="7"/>
        <end position="22"/>
    </location>
</feature>
<organism evidence="2 3">
    <name type="scientific">Pseudotamlana haliotis</name>
    <dbReference type="NCBI Taxonomy" id="2614804"/>
    <lineage>
        <taxon>Bacteria</taxon>
        <taxon>Pseudomonadati</taxon>
        <taxon>Bacteroidota</taxon>
        <taxon>Flavobacteriia</taxon>
        <taxon>Flavobacteriales</taxon>
        <taxon>Flavobacteriaceae</taxon>
        <taxon>Pseudotamlana</taxon>
    </lineage>
</organism>
<evidence type="ECO:0000313" key="2">
    <source>
        <dbReference type="EMBL" id="KAB1068423.1"/>
    </source>
</evidence>
<protein>
    <submittedName>
        <fullName evidence="2">Uncharacterized protein</fullName>
    </submittedName>
</protein>
<evidence type="ECO:0000313" key="3">
    <source>
        <dbReference type="Proteomes" id="UP000441333"/>
    </source>
</evidence>
<keyword evidence="1" id="KW-0812">Transmembrane</keyword>
<sequence>MKKALKVISLVSIFGFLVLWVLNKFSVEFDFNTVEIQSIFVLIYLVSSLKYYKMSIDDKDTEIENLKAKLNV</sequence>
<keyword evidence="3" id="KW-1185">Reference proteome</keyword>
<keyword evidence="1" id="KW-0472">Membrane</keyword>
<accession>A0A6N6MCS3</accession>
<dbReference type="Proteomes" id="UP000441333">
    <property type="component" value="Unassembled WGS sequence"/>
</dbReference>
<dbReference type="EMBL" id="WAAT01000037">
    <property type="protein sequence ID" value="KAB1068423.1"/>
    <property type="molecule type" value="Genomic_DNA"/>
</dbReference>
<gene>
    <name evidence="2" type="ORF">F6U93_06900</name>
</gene>
<evidence type="ECO:0000256" key="1">
    <source>
        <dbReference type="SAM" id="Phobius"/>
    </source>
</evidence>
<proteinExistence type="predicted"/>
<comment type="caution">
    <text evidence="2">The sequence shown here is derived from an EMBL/GenBank/DDBJ whole genome shotgun (WGS) entry which is preliminary data.</text>
</comment>